<dbReference type="EMBL" id="JARAWP010000039">
    <property type="protein sequence ID" value="MDX3024850.1"/>
    <property type="molecule type" value="Genomic_DNA"/>
</dbReference>
<evidence type="ECO:0000313" key="4">
    <source>
        <dbReference type="Proteomes" id="UP001282288"/>
    </source>
</evidence>
<protein>
    <submittedName>
        <fullName evidence="1">Uncharacterized protein</fullName>
    </submittedName>
</protein>
<sequence>MAVPTRWPVEHTCGHLIDHDLSNRPADRRAGYARWLAGKDCSGCWRTARDADTQSKDQWLAARRAEEQLAAAEWATRFNMPPLEGPERALEWGERCRHQLMTAAYTALVTDGTTSDTDWEAVEDAARPLTRAGWWIDQRETDPADLPELLAAATETDRPTENPYF</sequence>
<evidence type="ECO:0000313" key="3">
    <source>
        <dbReference type="Proteomes" id="UP001272987"/>
    </source>
</evidence>
<organism evidence="1 4">
    <name type="scientific">Streptomyces acidiscabies</name>
    <dbReference type="NCBI Taxonomy" id="42234"/>
    <lineage>
        <taxon>Bacteria</taxon>
        <taxon>Bacillati</taxon>
        <taxon>Actinomycetota</taxon>
        <taxon>Actinomycetes</taxon>
        <taxon>Kitasatosporales</taxon>
        <taxon>Streptomycetaceae</taxon>
        <taxon>Streptomyces</taxon>
    </lineage>
</organism>
<dbReference type="Proteomes" id="UP001272987">
    <property type="component" value="Unassembled WGS sequence"/>
</dbReference>
<proteinExistence type="predicted"/>
<gene>
    <name evidence="1" type="ORF">PV399_38935</name>
    <name evidence="2" type="ORF">PV666_44355</name>
</gene>
<dbReference type="EMBL" id="JARAWC010000044">
    <property type="protein sequence ID" value="MDX2965648.1"/>
    <property type="molecule type" value="Genomic_DNA"/>
</dbReference>
<name>A0AAP6BJ49_9ACTN</name>
<dbReference type="GeneID" id="69812432"/>
<keyword evidence="3" id="KW-1185">Reference proteome</keyword>
<dbReference type="AlphaFoldDB" id="A0AAP6BJ49"/>
<reference evidence="1 3" key="1">
    <citation type="journal article" date="2023" name="Microb. Genom.">
        <title>Mesoterricola silvestris gen. nov., sp. nov., Mesoterricola sediminis sp. nov., Geothrix oryzae sp. nov., Geothrix edaphica sp. nov., Geothrix rubra sp. nov., and Geothrix limicola sp. nov., six novel members of Acidobacteriota isolated from soils.</title>
        <authorList>
            <person name="Weisberg A.J."/>
            <person name="Pearce E."/>
            <person name="Kramer C.G."/>
            <person name="Chang J.H."/>
            <person name="Clarke C.R."/>
        </authorList>
    </citation>
    <scope>NUCLEOTIDE SEQUENCE</scope>
    <source>
        <strain evidence="2 3">NB05-1H</strain>
        <strain evidence="1">NRRL_B-16521</strain>
    </source>
</reference>
<dbReference type="RefSeq" id="WP_010359843.1">
    <property type="nucleotide sequence ID" value="NZ_CP122369.1"/>
</dbReference>
<evidence type="ECO:0000313" key="1">
    <source>
        <dbReference type="EMBL" id="MDX2965648.1"/>
    </source>
</evidence>
<evidence type="ECO:0000313" key="2">
    <source>
        <dbReference type="EMBL" id="MDX3024850.1"/>
    </source>
</evidence>
<accession>A0AAP6BJ49</accession>
<comment type="caution">
    <text evidence="1">The sequence shown here is derived from an EMBL/GenBank/DDBJ whole genome shotgun (WGS) entry which is preliminary data.</text>
</comment>
<dbReference type="Proteomes" id="UP001282288">
    <property type="component" value="Unassembled WGS sequence"/>
</dbReference>